<evidence type="ECO:0000313" key="2">
    <source>
        <dbReference type="EMBL" id="PNR54988.1"/>
    </source>
</evidence>
<dbReference type="EMBL" id="ABEU02000004">
    <property type="protein sequence ID" value="PNR54988.1"/>
    <property type="molecule type" value="Genomic_DNA"/>
</dbReference>
<evidence type="ECO:0000313" key="4">
    <source>
        <dbReference type="Proteomes" id="UP000006727"/>
    </source>
</evidence>
<accession>A0A2K1KMI1</accession>
<keyword evidence="4" id="KW-1185">Reference proteome</keyword>
<feature type="compositionally biased region" description="Basic residues" evidence="1">
    <location>
        <begin position="88"/>
        <end position="97"/>
    </location>
</feature>
<feature type="region of interest" description="Disordered" evidence="1">
    <location>
        <begin position="64"/>
        <end position="107"/>
    </location>
</feature>
<evidence type="ECO:0000313" key="3">
    <source>
        <dbReference type="EnsemblPlants" id="Pp3c4_7130V3.1"/>
    </source>
</evidence>
<reference evidence="2 4" key="2">
    <citation type="journal article" date="2018" name="Plant J.">
        <title>The Physcomitrella patens chromosome-scale assembly reveals moss genome structure and evolution.</title>
        <authorList>
            <person name="Lang D."/>
            <person name="Ullrich K.K."/>
            <person name="Murat F."/>
            <person name="Fuchs J."/>
            <person name="Jenkins J."/>
            <person name="Haas F.B."/>
            <person name="Piednoel M."/>
            <person name="Gundlach H."/>
            <person name="Van Bel M."/>
            <person name="Meyberg R."/>
            <person name="Vives C."/>
            <person name="Morata J."/>
            <person name="Symeonidi A."/>
            <person name="Hiss M."/>
            <person name="Muchero W."/>
            <person name="Kamisugi Y."/>
            <person name="Saleh O."/>
            <person name="Blanc G."/>
            <person name="Decker E.L."/>
            <person name="van Gessel N."/>
            <person name="Grimwood J."/>
            <person name="Hayes R.D."/>
            <person name="Graham S.W."/>
            <person name="Gunter L.E."/>
            <person name="McDaniel S.F."/>
            <person name="Hoernstein S.N.W."/>
            <person name="Larsson A."/>
            <person name="Li F.W."/>
            <person name="Perroud P.F."/>
            <person name="Phillips J."/>
            <person name="Ranjan P."/>
            <person name="Rokshar D.S."/>
            <person name="Rothfels C.J."/>
            <person name="Schneider L."/>
            <person name="Shu S."/>
            <person name="Stevenson D.W."/>
            <person name="Thummler F."/>
            <person name="Tillich M."/>
            <person name="Villarreal Aguilar J.C."/>
            <person name="Widiez T."/>
            <person name="Wong G.K."/>
            <person name="Wymore A."/>
            <person name="Zhang Y."/>
            <person name="Zimmer A.D."/>
            <person name="Quatrano R.S."/>
            <person name="Mayer K.F.X."/>
            <person name="Goodstein D."/>
            <person name="Casacuberta J.M."/>
            <person name="Vandepoele K."/>
            <person name="Reski R."/>
            <person name="Cuming A.C."/>
            <person name="Tuskan G.A."/>
            <person name="Maumus F."/>
            <person name="Salse J."/>
            <person name="Schmutz J."/>
            <person name="Rensing S.A."/>
        </authorList>
    </citation>
    <scope>NUCLEOTIDE SEQUENCE [LARGE SCALE GENOMIC DNA]</scope>
    <source>
        <strain evidence="3 4">cv. Gransden 2004</strain>
    </source>
</reference>
<name>A0A2K1KMI1_PHYPA</name>
<dbReference type="Proteomes" id="UP000006727">
    <property type="component" value="Chromosome 4"/>
</dbReference>
<protein>
    <submittedName>
        <fullName evidence="2 3">Uncharacterized protein</fullName>
    </submittedName>
</protein>
<proteinExistence type="predicted"/>
<gene>
    <name evidence="2" type="ORF">PHYPA_005881</name>
</gene>
<organism evidence="2">
    <name type="scientific">Physcomitrium patens</name>
    <name type="common">Spreading-leaved earth moss</name>
    <name type="synonym">Physcomitrella patens</name>
    <dbReference type="NCBI Taxonomy" id="3218"/>
    <lineage>
        <taxon>Eukaryota</taxon>
        <taxon>Viridiplantae</taxon>
        <taxon>Streptophyta</taxon>
        <taxon>Embryophyta</taxon>
        <taxon>Bryophyta</taxon>
        <taxon>Bryophytina</taxon>
        <taxon>Bryopsida</taxon>
        <taxon>Funariidae</taxon>
        <taxon>Funariales</taxon>
        <taxon>Funariaceae</taxon>
        <taxon>Physcomitrium</taxon>
    </lineage>
</organism>
<dbReference type="AlphaFoldDB" id="A0A2K1KMI1"/>
<dbReference type="InParanoid" id="A0A2K1KMI1"/>
<reference evidence="3" key="3">
    <citation type="submission" date="2020-12" db="UniProtKB">
        <authorList>
            <consortium name="EnsemblPlants"/>
        </authorList>
    </citation>
    <scope>IDENTIFICATION</scope>
</reference>
<sequence length="107" mass="12671">MEMRTRERRSFRCHRVQFATEGKNIFRGGSFCSVSISSFPSDSFYQMDECKLRDKSGMRRIPEAEAKGKLPVPSRLNDTHSTITDRERKRKRKRKIVKEKQTDRQTD</sequence>
<dbReference type="Gramene" id="Pp3c4_7130V3.1">
    <property type="protein sequence ID" value="Pp3c4_7130V3.1"/>
    <property type="gene ID" value="Pp3c4_7130"/>
</dbReference>
<feature type="compositionally biased region" description="Basic and acidic residues" evidence="1">
    <location>
        <begin position="98"/>
        <end position="107"/>
    </location>
</feature>
<evidence type="ECO:0000256" key="1">
    <source>
        <dbReference type="SAM" id="MobiDB-lite"/>
    </source>
</evidence>
<reference evidence="2 4" key="1">
    <citation type="journal article" date="2008" name="Science">
        <title>The Physcomitrella genome reveals evolutionary insights into the conquest of land by plants.</title>
        <authorList>
            <person name="Rensing S."/>
            <person name="Lang D."/>
            <person name="Zimmer A."/>
            <person name="Terry A."/>
            <person name="Salamov A."/>
            <person name="Shapiro H."/>
            <person name="Nishiyama T."/>
            <person name="Perroud P.-F."/>
            <person name="Lindquist E."/>
            <person name="Kamisugi Y."/>
            <person name="Tanahashi T."/>
            <person name="Sakakibara K."/>
            <person name="Fujita T."/>
            <person name="Oishi K."/>
            <person name="Shin-I T."/>
            <person name="Kuroki Y."/>
            <person name="Toyoda A."/>
            <person name="Suzuki Y."/>
            <person name="Hashimoto A."/>
            <person name="Yamaguchi K."/>
            <person name="Sugano A."/>
            <person name="Kohara Y."/>
            <person name="Fujiyama A."/>
            <person name="Anterola A."/>
            <person name="Aoki S."/>
            <person name="Ashton N."/>
            <person name="Barbazuk W.B."/>
            <person name="Barker E."/>
            <person name="Bennetzen J."/>
            <person name="Bezanilla M."/>
            <person name="Blankenship R."/>
            <person name="Cho S.H."/>
            <person name="Dutcher S."/>
            <person name="Estelle M."/>
            <person name="Fawcett J.A."/>
            <person name="Gundlach H."/>
            <person name="Hanada K."/>
            <person name="Heyl A."/>
            <person name="Hicks K.A."/>
            <person name="Hugh J."/>
            <person name="Lohr M."/>
            <person name="Mayer K."/>
            <person name="Melkozernov A."/>
            <person name="Murata T."/>
            <person name="Nelson D."/>
            <person name="Pils B."/>
            <person name="Prigge M."/>
            <person name="Reiss B."/>
            <person name="Renner T."/>
            <person name="Rombauts S."/>
            <person name="Rushton P."/>
            <person name="Sanderfoot A."/>
            <person name="Schween G."/>
            <person name="Shiu S.-H."/>
            <person name="Stueber K."/>
            <person name="Theodoulou F.L."/>
            <person name="Tu H."/>
            <person name="Van de Peer Y."/>
            <person name="Verrier P.J."/>
            <person name="Waters E."/>
            <person name="Wood A."/>
            <person name="Yang L."/>
            <person name="Cove D."/>
            <person name="Cuming A."/>
            <person name="Hasebe M."/>
            <person name="Lucas S."/>
            <person name="Mishler D.B."/>
            <person name="Reski R."/>
            <person name="Grigoriev I."/>
            <person name="Quatrano R.S."/>
            <person name="Boore J.L."/>
        </authorList>
    </citation>
    <scope>NUCLEOTIDE SEQUENCE [LARGE SCALE GENOMIC DNA]</scope>
    <source>
        <strain evidence="3 4">cv. Gransden 2004</strain>
    </source>
</reference>
<dbReference type="EnsemblPlants" id="Pp3c4_7130V3.1">
    <property type="protein sequence ID" value="Pp3c4_7130V3.1"/>
    <property type="gene ID" value="Pp3c4_7130"/>
</dbReference>